<proteinExistence type="predicted"/>
<evidence type="ECO:0000256" key="1">
    <source>
        <dbReference type="SAM" id="Phobius"/>
    </source>
</evidence>
<dbReference type="Proteomes" id="UP000186524">
    <property type="component" value="Unassembled WGS sequence"/>
</dbReference>
<dbReference type="EMBL" id="MRWQ01000001">
    <property type="protein sequence ID" value="OKL37857.1"/>
    <property type="molecule type" value="Genomic_DNA"/>
</dbReference>
<keyword evidence="1" id="KW-0812">Transmembrane</keyword>
<comment type="caution">
    <text evidence="2">The sequence shown here is derived from an EMBL/GenBank/DDBJ whole genome shotgun (WGS) entry which is preliminary data.</text>
</comment>
<dbReference type="OrthoDB" id="916275at2"/>
<feature type="transmembrane region" description="Helical" evidence="1">
    <location>
        <begin position="7"/>
        <end position="24"/>
    </location>
</feature>
<protein>
    <recommendedName>
        <fullName evidence="4">Family 2 glycosyl transferase</fullName>
    </recommendedName>
</protein>
<reference evidence="2 3" key="1">
    <citation type="submission" date="2016-12" db="EMBL/GenBank/DDBJ databases">
        <title>Domibacillus sp. SAOS 44 whole genome sequencing.</title>
        <authorList>
            <person name="Verma A."/>
            <person name="Krishnamurthi S."/>
        </authorList>
    </citation>
    <scope>NUCLEOTIDE SEQUENCE [LARGE SCALE GENOMIC DNA]</scope>
    <source>
        <strain evidence="2 3">SAOS 44</strain>
    </source>
</reference>
<sequence length="1071" mass="124551">MKRILSITGLIMIVLLLPILFWFLDDKEELQIAIIDKTVPNESFREHLGITWVLNHFGYVKQNGQSYKAAVDYNGFVPNEEGQSYQINRLLDSYDKMDVIYLADTYGVYEEDLPWIDKKREGARSSLIYGGLEMSEWQAINDRLQQEKRSTFIAEFNALASPTDENVQQSMSDTLGLEWSGWMGRFFDELDLERNIEIPQWIVEDYKDSWKYRGPGFILVNDVSNEVVVLEKDKHFDGNGIQLNFTKKGTTRFGLKTSADYHYWFDIVTAKNKADVLANYNWNLTKSGKQELMKEGIPLTFAGVIETQHKNARSYYFAGDFNDISTTPVFYQMKGYSQLQKMMNLYSNESFYWNTYVPMMKTILEDRNKDFKETENETEKVILKKEGEASYTARVMNDSFEVLVNDKWEKIKIKGVNIGMAKPETFPGEAAITEEEYYRWFKSIGEMGSNSIRIYTLHPPGFYNALKRYNEEHDQSIYVFHGIWIDEGSLLDTLDAFHEKNTVEFQEEMKRIVDVIHGNAVIRPRAGHANGTYQADISPYVIGWIMGTEWDPSMVQNTNDSHKNKGDYDGTYFQTVKGDPFEYWLAAQLDVLVSYEIDQYNWIRPVSFTNWVTTDLLTHPSEPNEVEDLVSVNPNMIQTKGALQKTNQFASYHVYPYYPDFLNYEADYQKYVDHRGEFNNYAAYLKDLHKAHSMPVLIAEFGVPASRGLTHENPFGWNQGFLSEKEQGDIIVRLYEDIMHEGLLGGLIFTWQDEWFKRTWNTMDYDNPDRRPFWSNAQTNEQQFGLLSFDRNKIKVDGKRSDWNQVSPLYTKKNGNLQKLYMEYDERYLYFRIDMNDVKNGYPLIVLDTVPDQGNHTSDTIKDVTFQNGIDFMINLKGSNQSRVLVDAYYDSFAYHYGHELKMIKPQPSEPVNNSGSFHQINYALNREQYIPKENKTIPFSYYETGKLRLGNANPALSEYDSLADYFVNEESGTIEVRIPWLLLNVKDPSQREVMGNIYKNGLHASTKIKGIKAGLLFVQSDGKIVDSLPALNKGKLPNMEIYSWDTWDLPKYEERLKESYYIVKKAFTSK</sequence>
<dbReference type="SUPFAM" id="SSF51445">
    <property type="entry name" value="(Trans)glycosidases"/>
    <property type="match status" value="1"/>
</dbReference>
<gene>
    <name evidence="2" type="ORF">BLL40_00010</name>
</gene>
<evidence type="ECO:0000313" key="2">
    <source>
        <dbReference type="EMBL" id="OKL37857.1"/>
    </source>
</evidence>
<evidence type="ECO:0008006" key="4">
    <source>
        <dbReference type="Google" id="ProtNLM"/>
    </source>
</evidence>
<keyword evidence="3" id="KW-1185">Reference proteome</keyword>
<keyword evidence="1" id="KW-1133">Transmembrane helix</keyword>
<keyword evidence="1" id="KW-0472">Membrane</keyword>
<dbReference type="RefSeq" id="WP_073709871.1">
    <property type="nucleotide sequence ID" value="NZ_MRWQ01000001.1"/>
</dbReference>
<dbReference type="AlphaFoldDB" id="A0A1Q5P6J3"/>
<dbReference type="Gene3D" id="3.20.20.80">
    <property type="entry name" value="Glycosidases"/>
    <property type="match status" value="1"/>
</dbReference>
<dbReference type="Gene3D" id="2.60.40.1190">
    <property type="match status" value="1"/>
</dbReference>
<evidence type="ECO:0000313" key="3">
    <source>
        <dbReference type="Proteomes" id="UP000186524"/>
    </source>
</evidence>
<dbReference type="InterPro" id="IPR017853">
    <property type="entry name" value="GH"/>
</dbReference>
<dbReference type="STRING" id="1714354.BLL40_00010"/>
<accession>A0A1Q5P6J3</accession>
<organism evidence="2 3">
    <name type="scientific">Domibacillus mangrovi</name>
    <dbReference type="NCBI Taxonomy" id="1714354"/>
    <lineage>
        <taxon>Bacteria</taxon>
        <taxon>Bacillati</taxon>
        <taxon>Bacillota</taxon>
        <taxon>Bacilli</taxon>
        <taxon>Bacillales</taxon>
        <taxon>Bacillaceae</taxon>
        <taxon>Domibacillus</taxon>
    </lineage>
</organism>
<name>A0A1Q5P6J3_9BACI</name>